<dbReference type="STRING" id="1239962.C943_01354"/>
<dbReference type="PANTHER" id="PTHR33619">
    <property type="entry name" value="POLYSACCHARIDE EXPORT PROTEIN GFCE-RELATED"/>
    <property type="match status" value="1"/>
</dbReference>
<keyword evidence="5" id="KW-1185">Reference proteome</keyword>
<protein>
    <submittedName>
        <fullName evidence="4">Polysaccharide export outer membrane protein</fullName>
    </submittedName>
</protein>
<keyword evidence="2" id="KW-0472">Membrane</keyword>
<evidence type="ECO:0000313" key="4">
    <source>
        <dbReference type="EMBL" id="EMS32092.1"/>
    </source>
</evidence>
<keyword evidence="2" id="KW-0812">Transmembrane</keyword>
<dbReference type="InterPro" id="IPR003715">
    <property type="entry name" value="Poly_export_N"/>
</dbReference>
<evidence type="ECO:0000256" key="1">
    <source>
        <dbReference type="ARBA" id="ARBA00022729"/>
    </source>
</evidence>
<organism evidence="4 5">
    <name type="scientific">Mariniradius saccharolyticus AK6</name>
    <dbReference type="NCBI Taxonomy" id="1239962"/>
    <lineage>
        <taxon>Bacteria</taxon>
        <taxon>Pseudomonadati</taxon>
        <taxon>Bacteroidota</taxon>
        <taxon>Cytophagia</taxon>
        <taxon>Cytophagales</taxon>
        <taxon>Cyclobacteriaceae</taxon>
        <taxon>Mariniradius</taxon>
    </lineage>
</organism>
<keyword evidence="2" id="KW-1133">Transmembrane helix</keyword>
<proteinExistence type="predicted"/>
<evidence type="ECO:0000256" key="2">
    <source>
        <dbReference type="SAM" id="Phobius"/>
    </source>
</evidence>
<feature type="domain" description="Polysaccharide export protein N-terminal" evidence="3">
    <location>
        <begin position="22"/>
        <end position="123"/>
    </location>
</feature>
<dbReference type="AlphaFoldDB" id="M7XUB6"/>
<dbReference type="GO" id="GO:0015159">
    <property type="term" value="F:polysaccharide transmembrane transporter activity"/>
    <property type="evidence" value="ECO:0007669"/>
    <property type="project" value="InterPro"/>
</dbReference>
<dbReference type="Gene3D" id="3.30.1950.10">
    <property type="entry name" value="wza like domain"/>
    <property type="match status" value="1"/>
</dbReference>
<evidence type="ECO:0000259" key="3">
    <source>
        <dbReference type="Pfam" id="PF02563"/>
    </source>
</evidence>
<name>M7XUB6_9BACT</name>
<dbReference type="EMBL" id="AMZY02000014">
    <property type="protein sequence ID" value="EMS32092.1"/>
    <property type="molecule type" value="Genomic_DNA"/>
</dbReference>
<dbReference type="Proteomes" id="UP000010953">
    <property type="component" value="Unassembled WGS sequence"/>
</dbReference>
<sequence>MQDLPQDQNAFAMGEMVNSQFEEYLLQYNDVVEINIKTQDPLLNQMLDINSSGASSMGGRMMMGGMMNGGDIFYLSGYTLNDEGIVELPVLGPMKLVGLTADQAKELIEKELEKIVRGEDNFVRVRLGGIRYSALGEFARPGKYTILQNRVTIFEAIANAGDLTVTAKRDNIMLIRQYPEGSKVHRVNLNHKDIMSSEFYFLRPNDMIYAEPMKVREIGTGVTLLQTTQLLISLVTVILLVYTTTNTN</sequence>
<reference evidence="4" key="1">
    <citation type="submission" date="2013-01" db="EMBL/GenBank/DDBJ databases">
        <title>Genome assembly of Mariniradius saccharolyticus AK6.</title>
        <authorList>
            <person name="Vaidya B."/>
            <person name="Khatri I."/>
            <person name="Tanuku N.R.S."/>
            <person name="Subramanian S."/>
            <person name="Pinnaka A."/>
        </authorList>
    </citation>
    <scope>NUCLEOTIDE SEQUENCE [LARGE SCALE GENOMIC DNA]</scope>
    <source>
        <strain evidence="4">AK6</strain>
    </source>
</reference>
<keyword evidence="1" id="KW-0732">Signal</keyword>
<dbReference type="OrthoDB" id="662756at2"/>
<dbReference type="PANTHER" id="PTHR33619:SF3">
    <property type="entry name" value="POLYSACCHARIDE EXPORT PROTEIN GFCE-RELATED"/>
    <property type="match status" value="1"/>
</dbReference>
<dbReference type="eggNOG" id="COG1596">
    <property type="taxonomic scope" value="Bacteria"/>
</dbReference>
<dbReference type="InterPro" id="IPR049712">
    <property type="entry name" value="Poly_export"/>
</dbReference>
<comment type="caution">
    <text evidence="4">The sequence shown here is derived from an EMBL/GenBank/DDBJ whole genome shotgun (WGS) entry which is preliminary data.</text>
</comment>
<dbReference type="InParanoid" id="M7XUB6"/>
<feature type="transmembrane region" description="Helical" evidence="2">
    <location>
        <begin position="222"/>
        <end position="242"/>
    </location>
</feature>
<dbReference type="Gene3D" id="3.10.560.10">
    <property type="entry name" value="Outer membrane lipoprotein wza domain like"/>
    <property type="match status" value="1"/>
</dbReference>
<evidence type="ECO:0000313" key="5">
    <source>
        <dbReference type="Proteomes" id="UP000010953"/>
    </source>
</evidence>
<accession>M7XUB6</accession>
<gene>
    <name evidence="4" type="ORF">C943_01354</name>
</gene>
<dbReference type="Pfam" id="PF02563">
    <property type="entry name" value="Poly_export"/>
    <property type="match status" value="1"/>
</dbReference>